<name>A0ABP9CRA7_9FLAO</name>
<evidence type="ECO:0000313" key="5">
    <source>
        <dbReference type="EMBL" id="GAA4816090.1"/>
    </source>
</evidence>
<dbReference type="InterPro" id="IPR002173">
    <property type="entry name" value="Carboh/pur_kinase_PfkB_CS"/>
</dbReference>
<feature type="domain" description="Carbohydrate kinase PfkB" evidence="4">
    <location>
        <begin position="10"/>
        <end position="281"/>
    </location>
</feature>
<dbReference type="CDD" id="cd01167">
    <property type="entry name" value="bac_FRK"/>
    <property type="match status" value="1"/>
</dbReference>
<evidence type="ECO:0000256" key="2">
    <source>
        <dbReference type="ARBA" id="ARBA00022679"/>
    </source>
</evidence>
<dbReference type="InterPro" id="IPR011611">
    <property type="entry name" value="PfkB_dom"/>
</dbReference>
<dbReference type="InterPro" id="IPR029056">
    <property type="entry name" value="Ribokinase-like"/>
</dbReference>
<dbReference type="SUPFAM" id="SSF53613">
    <property type="entry name" value="Ribokinase-like"/>
    <property type="match status" value="1"/>
</dbReference>
<accession>A0ABP9CRA7</accession>
<evidence type="ECO:0000259" key="4">
    <source>
        <dbReference type="Pfam" id="PF00294"/>
    </source>
</evidence>
<keyword evidence="3 5" id="KW-0418">Kinase</keyword>
<keyword evidence="6" id="KW-1185">Reference proteome</keyword>
<protein>
    <submittedName>
        <fullName evidence="5">Carbohydrate kinase</fullName>
    </submittedName>
</protein>
<proteinExistence type="inferred from homology"/>
<evidence type="ECO:0000256" key="1">
    <source>
        <dbReference type="ARBA" id="ARBA00010688"/>
    </source>
</evidence>
<dbReference type="PANTHER" id="PTHR43085:SF57">
    <property type="entry name" value="CARBOHYDRATE KINASE PFKB DOMAIN-CONTAINING PROTEIN"/>
    <property type="match status" value="1"/>
</dbReference>
<reference evidence="6" key="1">
    <citation type="journal article" date="2019" name="Int. J. Syst. Evol. Microbiol.">
        <title>The Global Catalogue of Microorganisms (GCM) 10K type strain sequencing project: providing services to taxonomists for standard genome sequencing and annotation.</title>
        <authorList>
            <consortium name="The Broad Institute Genomics Platform"/>
            <consortium name="The Broad Institute Genome Sequencing Center for Infectious Disease"/>
            <person name="Wu L."/>
            <person name="Ma J."/>
        </authorList>
    </citation>
    <scope>NUCLEOTIDE SEQUENCE [LARGE SCALE GENOMIC DNA]</scope>
    <source>
        <strain evidence="6">JCM 18325</strain>
    </source>
</reference>
<dbReference type="GO" id="GO:0016301">
    <property type="term" value="F:kinase activity"/>
    <property type="evidence" value="ECO:0007669"/>
    <property type="project" value="UniProtKB-KW"/>
</dbReference>
<dbReference type="PROSITE" id="PS00583">
    <property type="entry name" value="PFKB_KINASES_1"/>
    <property type="match status" value="1"/>
</dbReference>
<dbReference type="EMBL" id="BAABJW010000004">
    <property type="protein sequence ID" value="GAA4816090.1"/>
    <property type="molecule type" value="Genomic_DNA"/>
</dbReference>
<dbReference type="Pfam" id="PF00294">
    <property type="entry name" value="PfkB"/>
    <property type="match status" value="1"/>
</dbReference>
<organism evidence="5 6">
    <name type="scientific">Litoribaculum gwangyangense</name>
    <dbReference type="NCBI Taxonomy" id="1130722"/>
    <lineage>
        <taxon>Bacteria</taxon>
        <taxon>Pseudomonadati</taxon>
        <taxon>Bacteroidota</taxon>
        <taxon>Flavobacteriia</taxon>
        <taxon>Flavobacteriales</taxon>
        <taxon>Flavobacteriaceae</taxon>
        <taxon>Litoribaculum</taxon>
    </lineage>
</organism>
<gene>
    <name evidence="5" type="ORF">GCM10023330_25450</name>
</gene>
<dbReference type="RefSeq" id="WP_345277405.1">
    <property type="nucleotide sequence ID" value="NZ_BAABJW010000004.1"/>
</dbReference>
<sequence length="293" mass="32385">MSKVVCFGEVLWDVFPTHKKIGGAPLNVALRLNSFGNDVTMISSVGSDPDGKQIIDFIKENGISADEIQINDEYQTSHVNVILDSKGSATYTIEYPCAWDFIVLKKTSKDLVQNSDAFIFGSLVARNEVSGITLFELLKLARYKVFDVNLRAPHYHMILLEKLMKEADFIKFNDDELIEICTFFNFRSDVLEDNINFISSKTNTKNICVTLGGDGAIFYTNDTFFRSSGYKVSVKDTVGAGDSFLATLIDGILQGKRPEECLNTACAVGALVASKDGANPKISAREVQNLMQL</sequence>
<comment type="caution">
    <text evidence="5">The sequence shown here is derived from an EMBL/GenBank/DDBJ whole genome shotgun (WGS) entry which is preliminary data.</text>
</comment>
<comment type="similarity">
    <text evidence="1">Belongs to the carbohydrate kinase PfkB family.</text>
</comment>
<keyword evidence="2" id="KW-0808">Transferase</keyword>
<evidence type="ECO:0000256" key="3">
    <source>
        <dbReference type="ARBA" id="ARBA00022777"/>
    </source>
</evidence>
<evidence type="ECO:0000313" key="6">
    <source>
        <dbReference type="Proteomes" id="UP001501433"/>
    </source>
</evidence>
<dbReference type="InterPro" id="IPR050306">
    <property type="entry name" value="PfkB_Carbo_kinase"/>
</dbReference>
<dbReference type="Gene3D" id="3.40.1190.20">
    <property type="match status" value="1"/>
</dbReference>
<dbReference type="Proteomes" id="UP001501433">
    <property type="component" value="Unassembled WGS sequence"/>
</dbReference>
<dbReference type="PANTHER" id="PTHR43085">
    <property type="entry name" value="HEXOKINASE FAMILY MEMBER"/>
    <property type="match status" value="1"/>
</dbReference>